<dbReference type="InterPro" id="IPR007110">
    <property type="entry name" value="Ig-like_dom"/>
</dbReference>
<dbReference type="SUPFAM" id="SSF51445">
    <property type="entry name" value="(Trans)glycosidases"/>
    <property type="match status" value="1"/>
</dbReference>
<dbReference type="EMBL" id="CP017298">
    <property type="protein sequence ID" value="AOS46753.1"/>
    <property type="molecule type" value="Genomic_DNA"/>
</dbReference>
<evidence type="ECO:0000313" key="16">
    <source>
        <dbReference type="EMBL" id="AOS46753.1"/>
    </source>
</evidence>
<evidence type="ECO:0000256" key="8">
    <source>
        <dbReference type="ARBA" id="ARBA00022837"/>
    </source>
</evidence>
<organism evidence="16 17">
    <name type="scientific">Pauljensenia hongkongensis</name>
    <dbReference type="NCBI Taxonomy" id="178339"/>
    <lineage>
        <taxon>Bacteria</taxon>
        <taxon>Bacillati</taxon>
        <taxon>Actinomycetota</taxon>
        <taxon>Actinomycetes</taxon>
        <taxon>Actinomycetales</taxon>
        <taxon>Actinomycetaceae</taxon>
        <taxon>Pauljensenia</taxon>
    </lineage>
</organism>
<feature type="signal peptide" evidence="13">
    <location>
        <begin position="1"/>
        <end position="24"/>
    </location>
</feature>
<dbReference type="GO" id="GO:0004560">
    <property type="term" value="F:alpha-L-fucosidase activity"/>
    <property type="evidence" value="ECO:0007669"/>
    <property type="project" value="InterPro"/>
</dbReference>
<keyword evidence="10" id="KW-0326">Glycosidase</keyword>
<dbReference type="AlphaFoldDB" id="A0A1D8B0V0"/>
<feature type="domain" description="F5/8 type C" evidence="14">
    <location>
        <begin position="678"/>
        <end position="843"/>
    </location>
</feature>
<keyword evidence="9" id="KW-1015">Disulfide bond</keyword>
<evidence type="ECO:0000256" key="4">
    <source>
        <dbReference type="ARBA" id="ARBA00022723"/>
    </source>
</evidence>
<dbReference type="GO" id="GO:0046872">
    <property type="term" value="F:metal ion binding"/>
    <property type="evidence" value="ECO:0007669"/>
    <property type="project" value="UniProtKB-KW"/>
</dbReference>
<feature type="repeat" description="Cell wall-binding" evidence="11">
    <location>
        <begin position="1152"/>
        <end position="1171"/>
    </location>
</feature>
<dbReference type="InterPro" id="IPR017853">
    <property type="entry name" value="GH"/>
</dbReference>
<evidence type="ECO:0000256" key="11">
    <source>
        <dbReference type="PROSITE-ProRule" id="PRU00591"/>
    </source>
</evidence>
<dbReference type="InterPro" id="IPR006585">
    <property type="entry name" value="FTP1"/>
</dbReference>
<dbReference type="SMART" id="SM00812">
    <property type="entry name" value="Alpha_L_fucos"/>
    <property type="match status" value="1"/>
</dbReference>
<dbReference type="SUPFAM" id="SSF69360">
    <property type="entry name" value="Cell wall binding repeat"/>
    <property type="match status" value="1"/>
</dbReference>
<evidence type="ECO:0000256" key="10">
    <source>
        <dbReference type="ARBA" id="ARBA00023295"/>
    </source>
</evidence>
<feature type="compositionally biased region" description="Pro residues" evidence="12">
    <location>
        <begin position="956"/>
        <end position="1004"/>
    </location>
</feature>
<dbReference type="Proteomes" id="UP000095214">
    <property type="component" value="Chromosome"/>
</dbReference>
<feature type="chain" id="PRO_5039685227" description="alpha-L-fucosidase" evidence="13">
    <location>
        <begin position="25"/>
        <end position="1193"/>
    </location>
</feature>
<dbReference type="Pfam" id="PF19127">
    <property type="entry name" value="Choline_bind_3"/>
    <property type="match status" value="1"/>
</dbReference>
<dbReference type="GO" id="GO:0006004">
    <property type="term" value="P:fucose metabolic process"/>
    <property type="evidence" value="ECO:0007669"/>
    <property type="project" value="InterPro"/>
</dbReference>
<evidence type="ECO:0000256" key="9">
    <source>
        <dbReference type="ARBA" id="ARBA00023157"/>
    </source>
</evidence>
<evidence type="ECO:0000256" key="6">
    <source>
        <dbReference type="ARBA" id="ARBA00022737"/>
    </source>
</evidence>
<feature type="region of interest" description="Disordered" evidence="12">
    <location>
        <begin position="884"/>
        <end position="910"/>
    </location>
</feature>
<keyword evidence="5 13" id="KW-0732">Signal</keyword>
<dbReference type="RefSeq" id="WP_009400223.1">
    <property type="nucleotide sequence ID" value="NZ_CP017298.1"/>
</dbReference>
<evidence type="ECO:0000256" key="3">
    <source>
        <dbReference type="ARBA" id="ARBA00012662"/>
    </source>
</evidence>
<dbReference type="SUPFAM" id="SSF48726">
    <property type="entry name" value="Immunoglobulin"/>
    <property type="match status" value="1"/>
</dbReference>
<dbReference type="InterPro" id="IPR000421">
    <property type="entry name" value="FA58C"/>
</dbReference>
<dbReference type="InterPro" id="IPR036179">
    <property type="entry name" value="Ig-like_dom_sf"/>
</dbReference>
<keyword evidence="4" id="KW-0479">Metal-binding</keyword>
<dbReference type="InterPro" id="IPR000933">
    <property type="entry name" value="Glyco_hydro_29"/>
</dbReference>
<dbReference type="Gene3D" id="2.60.40.10">
    <property type="entry name" value="Immunoglobulins"/>
    <property type="match status" value="1"/>
</dbReference>
<dbReference type="PROSITE" id="PS51170">
    <property type="entry name" value="CW"/>
    <property type="match status" value="5"/>
</dbReference>
<evidence type="ECO:0000256" key="12">
    <source>
        <dbReference type="SAM" id="MobiDB-lite"/>
    </source>
</evidence>
<dbReference type="InterPro" id="IPR008979">
    <property type="entry name" value="Galactose-bd-like_sf"/>
</dbReference>
<dbReference type="InterPro" id="IPR018337">
    <property type="entry name" value="Cell_wall/Cho-bd_repeat"/>
</dbReference>
<keyword evidence="7" id="KW-0378">Hydrolase</keyword>
<feature type="repeat" description="Cell wall-binding" evidence="11">
    <location>
        <begin position="1112"/>
        <end position="1131"/>
    </location>
</feature>
<evidence type="ECO:0000256" key="2">
    <source>
        <dbReference type="ARBA" id="ARBA00007951"/>
    </source>
</evidence>
<name>A0A1D8B0V0_9ACTO</name>
<feature type="repeat" description="Cell wall-binding" evidence="11">
    <location>
        <begin position="1092"/>
        <end position="1111"/>
    </location>
</feature>
<dbReference type="PRINTS" id="PR00741">
    <property type="entry name" value="GLHYDRLASE29"/>
</dbReference>
<feature type="repeat" description="Cell wall-binding" evidence="11">
    <location>
        <begin position="1072"/>
        <end position="1091"/>
    </location>
</feature>
<proteinExistence type="inferred from homology"/>
<protein>
    <recommendedName>
        <fullName evidence="3">alpha-L-fucosidase</fullName>
        <ecNumber evidence="3">3.2.1.51</ecNumber>
    </recommendedName>
</protein>
<dbReference type="KEGG" id="phon:BH719_01745"/>
<keyword evidence="6" id="KW-0677">Repeat</keyword>
<dbReference type="SMART" id="SM00607">
    <property type="entry name" value="FTP"/>
    <property type="match status" value="1"/>
</dbReference>
<dbReference type="InterPro" id="IPR013783">
    <property type="entry name" value="Ig-like_fold"/>
</dbReference>
<feature type="domain" description="Ig-like" evidence="15">
    <location>
        <begin position="598"/>
        <end position="684"/>
    </location>
</feature>
<keyword evidence="17" id="KW-1185">Reference proteome</keyword>
<dbReference type="Pfam" id="PF22633">
    <property type="entry name" value="F5_F8_type_C_2"/>
    <property type="match status" value="1"/>
</dbReference>
<dbReference type="Gene3D" id="3.20.20.80">
    <property type="entry name" value="Glycosidases"/>
    <property type="match status" value="1"/>
</dbReference>
<comment type="function">
    <text evidence="1">Alpha-L-fucosidase is responsible for hydrolyzing the alpha-1,6-linked fucose joined to the reducing-end N-acetylglucosamine of the carbohydrate moieties of glycoproteins.</text>
</comment>
<dbReference type="Gene3D" id="2.60.120.260">
    <property type="entry name" value="Galactose-binding domain-like"/>
    <property type="match status" value="1"/>
</dbReference>
<reference evidence="16 17" key="1">
    <citation type="submission" date="2016-09" db="EMBL/GenBank/DDBJ databases">
        <title>Complete genome sequence of Actinomyces hongkongensis HKU8.</title>
        <authorList>
            <person name="Gao Y.-X."/>
            <person name="Zhou Y.-Y."/>
            <person name="Xie Y."/>
            <person name="Wang M."/>
            <person name="Wang S.-J."/>
            <person name="Shen S.-G."/>
        </authorList>
    </citation>
    <scope>NUCLEOTIDE SEQUENCE [LARGE SCALE GENOMIC DNA]</scope>
    <source>
        <strain evidence="16 17">HKU8</strain>
    </source>
</reference>
<dbReference type="EC" id="3.2.1.51" evidence="3"/>
<dbReference type="PANTHER" id="PTHR10030:SF37">
    <property type="entry name" value="ALPHA-L-FUCOSIDASE-RELATED"/>
    <property type="match status" value="1"/>
</dbReference>
<evidence type="ECO:0000256" key="5">
    <source>
        <dbReference type="ARBA" id="ARBA00022729"/>
    </source>
</evidence>
<dbReference type="SUPFAM" id="SSF49785">
    <property type="entry name" value="Galactose-binding domain-like"/>
    <property type="match status" value="1"/>
</dbReference>
<evidence type="ECO:0000256" key="1">
    <source>
        <dbReference type="ARBA" id="ARBA00004071"/>
    </source>
</evidence>
<evidence type="ECO:0000256" key="7">
    <source>
        <dbReference type="ARBA" id="ARBA00022801"/>
    </source>
</evidence>
<dbReference type="Pfam" id="PF01473">
    <property type="entry name" value="Choline_bind_1"/>
    <property type="match status" value="3"/>
</dbReference>
<evidence type="ECO:0000259" key="14">
    <source>
        <dbReference type="PROSITE" id="PS50022"/>
    </source>
</evidence>
<dbReference type="GO" id="GO:0005764">
    <property type="term" value="C:lysosome"/>
    <property type="evidence" value="ECO:0007669"/>
    <property type="project" value="TreeGrafter"/>
</dbReference>
<evidence type="ECO:0000313" key="17">
    <source>
        <dbReference type="Proteomes" id="UP000095214"/>
    </source>
</evidence>
<accession>A0A1D8B0V0</accession>
<dbReference type="InterPro" id="IPR057739">
    <property type="entry name" value="Glyco_hydro_29_N"/>
</dbReference>
<dbReference type="GO" id="GO:0016139">
    <property type="term" value="P:glycoside catabolic process"/>
    <property type="evidence" value="ECO:0007669"/>
    <property type="project" value="TreeGrafter"/>
</dbReference>
<dbReference type="InterPro" id="IPR016286">
    <property type="entry name" value="FUC_metazoa-typ"/>
</dbReference>
<feature type="region of interest" description="Disordered" evidence="12">
    <location>
        <begin position="953"/>
        <end position="1013"/>
    </location>
</feature>
<dbReference type="OrthoDB" id="5526311at2"/>
<dbReference type="PANTHER" id="PTHR10030">
    <property type="entry name" value="ALPHA-L-FUCOSIDASE"/>
    <property type="match status" value="1"/>
</dbReference>
<dbReference type="PROSITE" id="PS50022">
    <property type="entry name" value="FA58C_3"/>
    <property type="match status" value="1"/>
</dbReference>
<feature type="repeat" description="Cell wall-binding" evidence="11">
    <location>
        <begin position="1132"/>
        <end position="1151"/>
    </location>
</feature>
<keyword evidence="8" id="KW-0106">Calcium</keyword>
<dbReference type="Gene3D" id="2.10.270.10">
    <property type="entry name" value="Cholin Binding"/>
    <property type="match status" value="2"/>
</dbReference>
<dbReference type="STRING" id="178339.BH719_01745"/>
<dbReference type="PROSITE" id="PS50835">
    <property type="entry name" value="IG_LIKE"/>
    <property type="match status" value="1"/>
</dbReference>
<sequence length="1193" mass="127082">MKLTRTLVGASVAAALSLTGLGHAAFADPPSTPDPSAQSAATAAGTATGIPLAVPLSATQKVADWQSLQFGLFMHWGVYSTYEGMYQGRPQRMGYPEQIKAWEKIPDSDYKAQAATMTADKWDAANVCQTAKNTGMKYVMITTKHHDGFAMWDTKTTDYNVVKATAFGRDPMKELSEECGKIGIKLAFYYSIIDWSHQEPEPYANRNKIDDFMMTSVIKPQLTELLTDYGPIAELWFDMGDPTAEQSQQMAAWVHELQPATMVNSRVWNNAGDFEVGGDNQVGTSFKMEPWESILSIFPQCWSYCTPSFRANRSEENLPVLINRTVDNLVNSVASNGQFDFNVGPKGDGSFDPFDQKVLDGVGQWMGRHPDAITGARPTWLPTADWGRTTTKGNDLFMFPASWEDGKTLTLTGVGSTVASVGVDGTGAGLSYTQEGSTVKVTLSGASPDEVQPVVKVSFASAPQYAPEHTLSPAGGESALDKTGLYLRRGPQGGAAAVDTYVSEKEGKSYEEVTLSFQGELDAETTYKVAYGDKSIEATGAQLLAGPVGEGWKLPAGAVVPVRLALARPSYYGDSMSLRGPLSVTLTASEKPLEGSAPVFTKHPQSVEARDGERVALTAVAASRPAATYQWYRRAPGASEASAVDGATGSVHSFTATMDDNGAAYYAVATNPTGSATSNEAVLTVSARPDNLALNKPATQSSTGWGGEASRAVDGNTDGVWDNGSLSHTGKEDNPWWQVDLGSAQPIGQVKVWNRSADDKCGADSCDKRLHDFWVFASKKPLEPGATPDSIASDPDARVVRVEGVGGYPSAVDFEGFEAQYIRVTQPGTNVEFALAEVEVSPVKAVAPTVDAITVASTPEGAVQSSGDGAFRTATAPKSTLVSLSAKTTGTPEPGLKWQFRSNDSEEWGDIEDETGDELTVLADEESVGQYRLCAENTAGSACSGIVQLVLAADPAPDPTPDPTPDPGPAPDPTPDPTPDPGPAPDPTPDPGPSPDPTPDPAPDPGVDWSKGHWRSDGTGWWWAMPDGSYPKDTALTIDGSVYRFGPDGYMRTGWVNEGGSWYFHAPSGAQARGWVHDRGSWYYMGDDGAMATGWVASGGAWYYLTASGAMKTGWLNDGGNWYYLTPGGAMATGWLDDGGTWYYLTASGTMVTGWVNDGGTWYYLTGSGAMATGWLQIGGRWHNFAPNGAWIG</sequence>
<dbReference type="Pfam" id="PF01120">
    <property type="entry name" value="Alpha_L_fucos"/>
    <property type="match status" value="1"/>
</dbReference>
<evidence type="ECO:0000256" key="13">
    <source>
        <dbReference type="SAM" id="SignalP"/>
    </source>
</evidence>
<gene>
    <name evidence="16" type="ORF">BH719_01745</name>
</gene>
<comment type="similarity">
    <text evidence="2">Belongs to the glycosyl hydrolase 29 family.</text>
</comment>
<evidence type="ECO:0000259" key="15">
    <source>
        <dbReference type="PROSITE" id="PS50835"/>
    </source>
</evidence>